<name>A0AA37TNY2_9HYPH</name>
<protein>
    <submittedName>
        <fullName evidence="1">Uncharacterized protein</fullName>
    </submittedName>
</protein>
<keyword evidence="2" id="KW-1185">Reference proteome</keyword>
<dbReference type="EMBL" id="BSPL01000023">
    <property type="protein sequence ID" value="GLS72782.1"/>
    <property type="molecule type" value="Genomic_DNA"/>
</dbReference>
<reference evidence="2" key="1">
    <citation type="journal article" date="2019" name="Int. J. Syst. Evol. Microbiol.">
        <title>The Global Catalogue of Microorganisms (GCM) 10K type strain sequencing project: providing services to taxonomists for standard genome sequencing and annotation.</title>
        <authorList>
            <consortium name="The Broad Institute Genomics Platform"/>
            <consortium name="The Broad Institute Genome Sequencing Center for Infectious Disease"/>
            <person name="Wu L."/>
            <person name="Ma J."/>
        </authorList>
    </citation>
    <scope>NUCLEOTIDE SEQUENCE [LARGE SCALE GENOMIC DNA]</scope>
    <source>
        <strain evidence="2">NBRC 103632</strain>
    </source>
</reference>
<dbReference type="AlphaFoldDB" id="A0AA37TNY2"/>
<proteinExistence type="predicted"/>
<organism evidence="1 2">
    <name type="scientific">Methylobacterium tardum</name>
    <dbReference type="NCBI Taxonomy" id="374432"/>
    <lineage>
        <taxon>Bacteria</taxon>
        <taxon>Pseudomonadati</taxon>
        <taxon>Pseudomonadota</taxon>
        <taxon>Alphaproteobacteria</taxon>
        <taxon>Hyphomicrobiales</taxon>
        <taxon>Methylobacteriaceae</taxon>
        <taxon>Methylobacterium</taxon>
    </lineage>
</organism>
<evidence type="ECO:0000313" key="1">
    <source>
        <dbReference type="EMBL" id="GLS72782.1"/>
    </source>
</evidence>
<dbReference type="RefSeq" id="WP_043075217.1">
    <property type="nucleotide sequence ID" value="NZ_BPQZ01000003.1"/>
</dbReference>
<gene>
    <name evidence="1" type="ORF">GCM10007890_47970</name>
</gene>
<dbReference type="Proteomes" id="UP001157440">
    <property type="component" value="Unassembled WGS sequence"/>
</dbReference>
<sequence length="168" mass="18036">MTRQTIESRILGKRRPPADPIDVEFPVEAADDTYVAACLNGLRPARDVLPTVALAEALGPAGLRRLREADGIAVVVEVPSPDWIPGIELALRSLTDFAHICCRSGASRTQDRPTEGNEKVGRLLSDGARVAGVSQSPARYLPATLVASADLYVRIGPISWPTCAGRRR</sequence>
<accession>A0AA37TNY2</accession>
<comment type="caution">
    <text evidence="1">The sequence shown here is derived from an EMBL/GenBank/DDBJ whole genome shotgun (WGS) entry which is preliminary data.</text>
</comment>
<evidence type="ECO:0000313" key="2">
    <source>
        <dbReference type="Proteomes" id="UP001157440"/>
    </source>
</evidence>